<organism evidence="2">
    <name type="scientific">uncultured Phycisphaerae bacterium</name>
    <dbReference type="NCBI Taxonomy" id="904963"/>
    <lineage>
        <taxon>Bacteria</taxon>
        <taxon>Pseudomonadati</taxon>
        <taxon>Planctomycetota</taxon>
        <taxon>Phycisphaerae</taxon>
        <taxon>environmental samples</taxon>
    </lineage>
</organism>
<feature type="region of interest" description="Disordered" evidence="1">
    <location>
        <begin position="1"/>
        <end position="73"/>
    </location>
</feature>
<evidence type="ECO:0000313" key="2">
    <source>
        <dbReference type="EMBL" id="CAA9444037.1"/>
    </source>
</evidence>
<name>A0A6J4QQ86_9BACT</name>
<protein>
    <submittedName>
        <fullName evidence="2">Uncharacterized protein</fullName>
    </submittedName>
</protein>
<reference evidence="2" key="1">
    <citation type="submission" date="2020-02" db="EMBL/GenBank/DDBJ databases">
        <authorList>
            <person name="Meier V. D."/>
        </authorList>
    </citation>
    <scope>NUCLEOTIDE SEQUENCE</scope>
    <source>
        <strain evidence="2">AVDCRST_MAG64</strain>
    </source>
</reference>
<sequence>EEETPSKVTPAAARRGPLRVPYVRRGHRDPARPLAGRRPILRRGLPGVLPPEPHSRRVRRRLGRAPRLGGGGV</sequence>
<feature type="compositionally biased region" description="Low complexity" evidence="1">
    <location>
        <begin position="32"/>
        <end position="47"/>
    </location>
</feature>
<feature type="non-terminal residue" evidence="2">
    <location>
        <position position="73"/>
    </location>
</feature>
<gene>
    <name evidence="2" type="ORF">AVDCRST_MAG64-4391</name>
</gene>
<dbReference type="EMBL" id="CADCUQ010001028">
    <property type="protein sequence ID" value="CAA9444037.1"/>
    <property type="molecule type" value="Genomic_DNA"/>
</dbReference>
<feature type="non-terminal residue" evidence="2">
    <location>
        <position position="1"/>
    </location>
</feature>
<evidence type="ECO:0000256" key="1">
    <source>
        <dbReference type="SAM" id="MobiDB-lite"/>
    </source>
</evidence>
<accession>A0A6J4QQ86</accession>
<dbReference type="AlphaFoldDB" id="A0A6J4QQ86"/>
<proteinExistence type="predicted"/>